<dbReference type="AlphaFoldDB" id="A0AAP0BBS3"/>
<protein>
    <submittedName>
        <fullName evidence="1">Uncharacterized protein</fullName>
    </submittedName>
</protein>
<sequence length="99" mass="11293">MAFHLKRRYKYEIINPREKGQIGTSSDILIKNKALQKELKNLDPDFVMNKVEITQVSWFDPLQDLQGKYSGLISNPSYIPSSHIPGLQAEIGRHEPSLA</sequence>
<dbReference type="Proteomes" id="UP001418222">
    <property type="component" value="Unassembled WGS sequence"/>
</dbReference>
<dbReference type="InterPro" id="IPR029063">
    <property type="entry name" value="SAM-dependent_MTases_sf"/>
</dbReference>
<reference evidence="1 2" key="1">
    <citation type="journal article" date="2022" name="Nat. Plants">
        <title>Genomes of leafy and leafless Platanthera orchids illuminate the evolution of mycoheterotrophy.</title>
        <authorList>
            <person name="Li M.H."/>
            <person name="Liu K.W."/>
            <person name="Li Z."/>
            <person name="Lu H.C."/>
            <person name="Ye Q.L."/>
            <person name="Zhang D."/>
            <person name="Wang J.Y."/>
            <person name="Li Y.F."/>
            <person name="Zhong Z.M."/>
            <person name="Liu X."/>
            <person name="Yu X."/>
            <person name="Liu D.K."/>
            <person name="Tu X.D."/>
            <person name="Liu B."/>
            <person name="Hao Y."/>
            <person name="Liao X.Y."/>
            <person name="Jiang Y.T."/>
            <person name="Sun W.H."/>
            <person name="Chen J."/>
            <person name="Chen Y.Q."/>
            <person name="Ai Y."/>
            <person name="Zhai J.W."/>
            <person name="Wu S.S."/>
            <person name="Zhou Z."/>
            <person name="Hsiao Y.Y."/>
            <person name="Wu W.L."/>
            <person name="Chen Y.Y."/>
            <person name="Lin Y.F."/>
            <person name="Hsu J.L."/>
            <person name="Li C.Y."/>
            <person name="Wang Z.W."/>
            <person name="Zhao X."/>
            <person name="Zhong W.Y."/>
            <person name="Ma X.K."/>
            <person name="Ma L."/>
            <person name="Huang J."/>
            <person name="Chen G.Z."/>
            <person name="Huang M.Z."/>
            <person name="Huang L."/>
            <person name="Peng D.H."/>
            <person name="Luo Y.B."/>
            <person name="Zou S.Q."/>
            <person name="Chen S.P."/>
            <person name="Lan S."/>
            <person name="Tsai W.C."/>
            <person name="Van de Peer Y."/>
            <person name="Liu Z.J."/>
        </authorList>
    </citation>
    <scope>NUCLEOTIDE SEQUENCE [LARGE SCALE GENOMIC DNA]</scope>
    <source>
        <strain evidence="1">Lor287</strain>
    </source>
</reference>
<organism evidence="1 2">
    <name type="scientific">Platanthera zijinensis</name>
    <dbReference type="NCBI Taxonomy" id="2320716"/>
    <lineage>
        <taxon>Eukaryota</taxon>
        <taxon>Viridiplantae</taxon>
        <taxon>Streptophyta</taxon>
        <taxon>Embryophyta</taxon>
        <taxon>Tracheophyta</taxon>
        <taxon>Spermatophyta</taxon>
        <taxon>Magnoliopsida</taxon>
        <taxon>Liliopsida</taxon>
        <taxon>Asparagales</taxon>
        <taxon>Orchidaceae</taxon>
        <taxon>Orchidoideae</taxon>
        <taxon>Orchideae</taxon>
        <taxon>Orchidinae</taxon>
        <taxon>Platanthera</taxon>
    </lineage>
</organism>
<keyword evidence="2" id="KW-1185">Reference proteome</keyword>
<dbReference type="EMBL" id="JBBWWQ010000012">
    <property type="protein sequence ID" value="KAK8934886.1"/>
    <property type="molecule type" value="Genomic_DNA"/>
</dbReference>
<dbReference type="Gene3D" id="3.40.50.150">
    <property type="entry name" value="Vaccinia Virus protein VP39"/>
    <property type="match status" value="1"/>
</dbReference>
<comment type="caution">
    <text evidence="1">The sequence shown here is derived from an EMBL/GenBank/DDBJ whole genome shotgun (WGS) entry which is preliminary data.</text>
</comment>
<dbReference type="InterPro" id="IPR052663">
    <property type="entry name" value="RF_glutamine_MTase_cyano"/>
</dbReference>
<proteinExistence type="predicted"/>
<gene>
    <name evidence="1" type="ORF">KSP39_PZI014527</name>
</gene>
<evidence type="ECO:0000313" key="2">
    <source>
        <dbReference type="Proteomes" id="UP001418222"/>
    </source>
</evidence>
<dbReference type="PANTHER" id="PTHR47441">
    <property type="match status" value="1"/>
</dbReference>
<accession>A0AAP0BBS3</accession>
<name>A0AAP0BBS3_9ASPA</name>
<dbReference type="PANTHER" id="PTHR47441:SF3">
    <property type="entry name" value="RELEASE FACTOR GLUTAMINE METHYLTRANSFERASE"/>
    <property type="match status" value="1"/>
</dbReference>
<evidence type="ECO:0000313" key="1">
    <source>
        <dbReference type="EMBL" id="KAK8934886.1"/>
    </source>
</evidence>